<keyword evidence="3" id="KW-0325">Glycoprotein</keyword>
<dbReference type="VEuPathDB" id="PlasmoDB:PRELSG_0414700"/>
<name>A0A1J1H292_PLARL</name>
<dbReference type="Gene3D" id="3.90.70.10">
    <property type="entry name" value="Cysteine proteinases"/>
    <property type="match status" value="1"/>
</dbReference>
<dbReference type="RefSeq" id="XP_028531806.1">
    <property type="nucleotide sequence ID" value="XM_028680295.1"/>
</dbReference>
<keyword evidence="6" id="KW-1185">Reference proteome</keyword>
<dbReference type="OMA" id="VMMNCEY"/>
<dbReference type="EMBL" id="LN835299">
    <property type="protein sequence ID" value="CRG98797.1"/>
    <property type="molecule type" value="Genomic_DNA"/>
</dbReference>
<dbReference type="InterPro" id="IPR038765">
    <property type="entry name" value="Papain-like_cys_pep_sf"/>
</dbReference>
<evidence type="ECO:0000256" key="2">
    <source>
        <dbReference type="ARBA" id="ARBA00023145"/>
    </source>
</evidence>
<dbReference type="SMART" id="SM00645">
    <property type="entry name" value="Pept_C1"/>
    <property type="match status" value="1"/>
</dbReference>
<dbReference type="SUPFAM" id="SSF54001">
    <property type="entry name" value="Cysteine proteinases"/>
    <property type="match status" value="1"/>
</dbReference>
<dbReference type="PANTHER" id="PTHR12411">
    <property type="entry name" value="CYSTEINE PROTEASE FAMILY C1-RELATED"/>
    <property type="match status" value="1"/>
</dbReference>
<reference evidence="5 6" key="1">
    <citation type="submission" date="2015-04" db="EMBL/GenBank/DDBJ databases">
        <authorList>
            <consortium name="Pathogen Informatics"/>
        </authorList>
    </citation>
    <scope>NUCLEOTIDE SEQUENCE [LARGE SCALE GENOMIC DNA]</scope>
    <source>
        <strain evidence="5 6">SGS1</strain>
    </source>
</reference>
<organism evidence="5 6">
    <name type="scientific">Plasmodium relictum</name>
    <dbReference type="NCBI Taxonomy" id="85471"/>
    <lineage>
        <taxon>Eukaryota</taxon>
        <taxon>Sar</taxon>
        <taxon>Alveolata</taxon>
        <taxon>Apicomplexa</taxon>
        <taxon>Aconoidasida</taxon>
        <taxon>Haemosporida</taxon>
        <taxon>Plasmodiidae</taxon>
        <taxon>Plasmodium</taxon>
        <taxon>Plasmodium (Haemamoeba)</taxon>
    </lineage>
</organism>
<proteinExistence type="inferred from homology"/>
<dbReference type="InterPro" id="IPR013128">
    <property type="entry name" value="Peptidase_C1A"/>
</dbReference>
<dbReference type="GO" id="GO:0006508">
    <property type="term" value="P:proteolysis"/>
    <property type="evidence" value="ECO:0007669"/>
    <property type="project" value="InterPro"/>
</dbReference>
<evidence type="ECO:0000259" key="4">
    <source>
        <dbReference type="SMART" id="SM00645"/>
    </source>
</evidence>
<comment type="similarity">
    <text evidence="1">Belongs to the peptidase C1 family.</text>
</comment>
<dbReference type="Proteomes" id="UP000220158">
    <property type="component" value="Chromosome 4"/>
</dbReference>
<accession>A0A1J1H292</accession>
<dbReference type="CDD" id="cd02619">
    <property type="entry name" value="Peptidase_C1"/>
    <property type="match status" value="1"/>
</dbReference>
<evidence type="ECO:0000313" key="5">
    <source>
        <dbReference type="EMBL" id="CRG98797.1"/>
    </source>
</evidence>
<dbReference type="Pfam" id="PF00112">
    <property type="entry name" value="Peptidase_C1"/>
    <property type="match status" value="1"/>
</dbReference>
<dbReference type="OrthoDB" id="405971at2759"/>
<keyword evidence="2" id="KW-0865">Zymogen</keyword>
<dbReference type="InterPro" id="IPR000668">
    <property type="entry name" value="Peptidase_C1A_C"/>
</dbReference>
<dbReference type="GeneID" id="39734897"/>
<dbReference type="KEGG" id="prel:PRELSG_0414700"/>
<protein>
    <submittedName>
        <fullName evidence="5">Serine repeat antigen, putative</fullName>
    </submittedName>
</protein>
<dbReference type="GO" id="GO:0008234">
    <property type="term" value="F:cysteine-type peptidase activity"/>
    <property type="evidence" value="ECO:0007669"/>
    <property type="project" value="InterPro"/>
</dbReference>
<gene>
    <name evidence="5" type="ORF">PRELSG_0414700</name>
</gene>
<dbReference type="PRINTS" id="PR00705">
    <property type="entry name" value="PAPAIN"/>
</dbReference>
<evidence type="ECO:0000256" key="3">
    <source>
        <dbReference type="ARBA" id="ARBA00023180"/>
    </source>
</evidence>
<evidence type="ECO:0000256" key="1">
    <source>
        <dbReference type="ARBA" id="ARBA00008455"/>
    </source>
</evidence>
<evidence type="ECO:0000313" key="6">
    <source>
        <dbReference type="Proteomes" id="UP000220158"/>
    </source>
</evidence>
<feature type="domain" description="Peptidase C1A papain C-terminal" evidence="4">
    <location>
        <begin position="202"/>
        <end position="465"/>
    </location>
</feature>
<dbReference type="AlphaFoldDB" id="A0A1J1H292"/>
<sequence>MRNCFLSGSLDFSKCISCEEKYYGIHPCIQHPENFLMSRREIKAFIELHEEDYLTEEKMRVLISEIIEISLNRLKNGLNDDYLKNEDLKRKINKLCLYSNFHDNYENAKSHKQASVAEVEEHIQNIVKKFINEKRNIEHIQDALSNPALCLKDPRQWIRDRTGYKDVDIPSAGILPEKKLFKSYVLNSLNSSLYNLKSNCNRQFCDRFSDTNECEHNIRVLNQGKCWNCWAFASSTVISAYRCRKGLGFAEPSVKYVTLCKNKYNVSEINPFGHYNDGVCNEGGHLTFFLDTVEKSGILPTSHDVPYNAPLKSSECPKSNTSWNNIWDKVKLLDKIYNGYMYHGFLKISFGDYVKQKKTKELINIIKDYVIDQGALFVSMEVNNKLSFDHDGEQVTMSCEYNDSPDHALVLIGFGDYIMPSGKKSSYWLLRNSWGSHWGDKGNFKLDMYGPGNCNGNVLFNAFPLLLEMKGSKINVPLPKDTASTDVRIRYDPNRFSTNRRNNIAPHNIDINKNKLFPNKFNKFDPFVKPQHNDYYDPIYPYINPRDSKYEPKNDSYDDNNNYVNPDIFDRNESGIIHNRDYKNLRRIFKSHLIAQIGDIIYKRSIYSKRKEEFKEPYSCLRTFSMDASSDSICRNNCERYINECKYSSSIGGCLMKYSPNYKCIYCGM</sequence>